<dbReference type="Proteomes" id="UP000256708">
    <property type="component" value="Unassembled WGS sequence"/>
</dbReference>
<dbReference type="AlphaFoldDB" id="A0A3D8LE12"/>
<accession>A0A3D8LE12</accession>
<evidence type="ECO:0000313" key="2">
    <source>
        <dbReference type="Proteomes" id="UP000256708"/>
    </source>
</evidence>
<gene>
    <name evidence="1" type="ORF">DXT99_09320</name>
</gene>
<name>A0A3D8LE12_9BACT</name>
<comment type="caution">
    <text evidence="1">The sequence shown here is derived from an EMBL/GenBank/DDBJ whole genome shotgun (WGS) entry which is preliminary data.</text>
</comment>
<evidence type="ECO:0000313" key="1">
    <source>
        <dbReference type="EMBL" id="RDV15671.1"/>
    </source>
</evidence>
<dbReference type="EMBL" id="QRGR01000008">
    <property type="protein sequence ID" value="RDV15671.1"/>
    <property type="molecule type" value="Genomic_DNA"/>
</dbReference>
<reference evidence="2" key="1">
    <citation type="submission" date="2018-08" db="EMBL/GenBank/DDBJ databases">
        <authorList>
            <person name="Liu Z.-W."/>
            <person name="Du Z.-J."/>
        </authorList>
    </citation>
    <scope>NUCLEOTIDE SEQUENCE [LARGE SCALE GENOMIC DNA]</scope>
    <source>
        <strain evidence="2">H4X</strain>
    </source>
</reference>
<protein>
    <submittedName>
        <fullName evidence="1">Uncharacterized protein</fullName>
    </submittedName>
</protein>
<keyword evidence="2" id="KW-1185">Reference proteome</keyword>
<organism evidence="1 2">
    <name type="scientific">Pontibacter diazotrophicus</name>
    <dbReference type="NCBI Taxonomy" id="1400979"/>
    <lineage>
        <taxon>Bacteria</taxon>
        <taxon>Pseudomonadati</taxon>
        <taxon>Bacteroidota</taxon>
        <taxon>Cytophagia</taxon>
        <taxon>Cytophagales</taxon>
        <taxon>Hymenobacteraceae</taxon>
        <taxon>Pontibacter</taxon>
    </lineage>
</organism>
<sequence length="65" mass="7509">MQLPGPIIVLQQNEYSGANYKSLKFKGEDNLEKAWRKRLYIPVTFLLEKKSKKQAAVVYLCGLSY</sequence>
<proteinExistence type="predicted"/>